<reference evidence="1" key="1">
    <citation type="submission" date="2022-01" db="EMBL/GenBank/DDBJ databases">
        <title>Genome Sequence Resource for Two Populations of Ditylenchus destructor, the Migratory Endoparasitic Phytonematode.</title>
        <authorList>
            <person name="Zhang H."/>
            <person name="Lin R."/>
            <person name="Xie B."/>
        </authorList>
    </citation>
    <scope>NUCLEOTIDE SEQUENCE</scope>
    <source>
        <strain evidence="1">BazhouSP</strain>
    </source>
</reference>
<dbReference type="Pfam" id="PF00702">
    <property type="entry name" value="Hydrolase"/>
    <property type="match status" value="1"/>
</dbReference>
<gene>
    <name evidence="1" type="ORF">DdX_00001</name>
</gene>
<name>A0AAD4RA01_9BILA</name>
<accession>A0AAD4RA01</accession>
<dbReference type="AlphaFoldDB" id="A0AAD4RA01"/>
<dbReference type="InterPro" id="IPR051828">
    <property type="entry name" value="HAD-like_hydrolase_domain"/>
</dbReference>
<evidence type="ECO:0000313" key="1">
    <source>
        <dbReference type="EMBL" id="KAI1727863.1"/>
    </source>
</evidence>
<dbReference type="EMBL" id="JAKKPZ010000001">
    <property type="protein sequence ID" value="KAI1727863.1"/>
    <property type="molecule type" value="Genomic_DNA"/>
</dbReference>
<keyword evidence="2" id="KW-1185">Reference proteome</keyword>
<proteinExistence type="predicted"/>
<organism evidence="1 2">
    <name type="scientific">Ditylenchus destructor</name>
    <dbReference type="NCBI Taxonomy" id="166010"/>
    <lineage>
        <taxon>Eukaryota</taxon>
        <taxon>Metazoa</taxon>
        <taxon>Ecdysozoa</taxon>
        <taxon>Nematoda</taxon>
        <taxon>Chromadorea</taxon>
        <taxon>Rhabditida</taxon>
        <taxon>Tylenchina</taxon>
        <taxon>Tylenchomorpha</taxon>
        <taxon>Sphaerularioidea</taxon>
        <taxon>Anguinidae</taxon>
        <taxon>Anguininae</taxon>
        <taxon>Ditylenchus</taxon>
    </lineage>
</organism>
<dbReference type="InterPro" id="IPR044924">
    <property type="entry name" value="HAD-SF_hydro_IA_REG-2-like_cap"/>
</dbReference>
<dbReference type="InterPro" id="IPR023214">
    <property type="entry name" value="HAD_sf"/>
</dbReference>
<comment type="caution">
    <text evidence="1">The sequence shown here is derived from an EMBL/GenBank/DDBJ whole genome shotgun (WGS) entry which is preliminary data.</text>
</comment>
<evidence type="ECO:0000313" key="2">
    <source>
        <dbReference type="Proteomes" id="UP001201812"/>
    </source>
</evidence>
<dbReference type="GO" id="GO:0005634">
    <property type="term" value="C:nucleus"/>
    <property type="evidence" value="ECO:0007669"/>
    <property type="project" value="TreeGrafter"/>
</dbReference>
<dbReference type="InterPro" id="IPR036412">
    <property type="entry name" value="HAD-like_sf"/>
</dbReference>
<dbReference type="Gene3D" id="3.40.50.1000">
    <property type="entry name" value="HAD superfamily/HAD-like"/>
    <property type="match status" value="1"/>
</dbReference>
<dbReference type="Gene3D" id="1.10.150.720">
    <property type="entry name" value="Haloacid dehalogenase-like hydrolase"/>
    <property type="match status" value="1"/>
</dbReference>
<dbReference type="GO" id="GO:0016787">
    <property type="term" value="F:hydrolase activity"/>
    <property type="evidence" value="ECO:0007669"/>
    <property type="project" value="UniProtKB-KW"/>
</dbReference>
<dbReference type="SUPFAM" id="SSF56784">
    <property type="entry name" value="HAD-like"/>
    <property type="match status" value="1"/>
</dbReference>
<dbReference type="Proteomes" id="UP001201812">
    <property type="component" value="Unassembled WGS sequence"/>
</dbReference>
<dbReference type="PANTHER" id="PTHR46191:SF2">
    <property type="entry name" value="HALOACID DEHALOGENASE-LIKE HYDROLASE DOMAIN-CONTAINING PROTEIN 3"/>
    <property type="match status" value="1"/>
</dbReference>
<keyword evidence="1" id="KW-0378">Hydrolase</keyword>
<dbReference type="PANTHER" id="PTHR46191">
    <property type="match status" value="1"/>
</dbReference>
<protein>
    <submittedName>
        <fullName evidence="1">Haloacid dehalogenase-like hydrolase domain-containing protein</fullName>
    </submittedName>
</protein>
<sequence>MREHPGNVYHRTFKKHGINISEETAQGQFACALTKIRRYYPCFGYHAGITPLQWWEEIIRLYLFSETRDAALISEITKELYDYYSTAEAWQLLESGIVDTLKSLKERDIKLAIISNSDSRIRNILEEFNILPLFDIVMLSAELGVEKCTSNTQMYEKLLERLRESDPTYGTKDVLHIGDCQQHDFDSAKRFGIQCMLLKGVLNSKTRIIGHWRTHGIDSVSEFVNDYLSAIQDRKGNN</sequence>